<reference evidence="6 7" key="1">
    <citation type="submission" date="2024-06" db="EMBL/GenBank/DDBJ databases">
        <title>The Natural Products Discovery Center: Release of the First 8490 Sequenced Strains for Exploring Actinobacteria Biosynthetic Diversity.</title>
        <authorList>
            <person name="Kalkreuter E."/>
            <person name="Kautsar S.A."/>
            <person name="Yang D."/>
            <person name="Bader C.D."/>
            <person name="Teijaro C.N."/>
            <person name="Fluegel L."/>
            <person name="Davis C.M."/>
            <person name="Simpson J.R."/>
            <person name="Lauterbach L."/>
            <person name="Steele A.D."/>
            <person name="Gui C."/>
            <person name="Meng S."/>
            <person name="Li G."/>
            <person name="Viehrig K."/>
            <person name="Ye F."/>
            <person name="Su P."/>
            <person name="Kiefer A.F."/>
            <person name="Nichols A."/>
            <person name="Cepeda A.J."/>
            <person name="Yan W."/>
            <person name="Fan B."/>
            <person name="Jiang Y."/>
            <person name="Adhikari A."/>
            <person name="Zheng C.-J."/>
            <person name="Schuster L."/>
            <person name="Cowan T.M."/>
            <person name="Smanski M.J."/>
            <person name="Chevrette M.G."/>
            <person name="De Carvalho L.P.S."/>
            <person name="Shen B."/>
        </authorList>
    </citation>
    <scope>NUCLEOTIDE SEQUENCE [LARGE SCALE GENOMIC DNA]</scope>
    <source>
        <strain evidence="6 7">NPDC006434</strain>
    </source>
</reference>
<evidence type="ECO:0000256" key="1">
    <source>
        <dbReference type="ARBA" id="ARBA00023015"/>
    </source>
</evidence>
<evidence type="ECO:0000256" key="4">
    <source>
        <dbReference type="PROSITE-ProRule" id="PRU00335"/>
    </source>
</evidence>
<accession>A0ABV2UUK5</accession>
<dbReference type="SUPFAM" id="SSF48498">
    <property type="entry name" value="Tetracyclin repressor-like, C-terminal domain"/>
    <property type="match status" value="1"/>
</dbReference>
<dbReference type="InterPro" id="IPR001647">
    <property type="entry name" value="HTH_TetR"/>
</dbReference>
<protein>
    <submittedName>
        <fullName evidence="6">TetR/AcrR family transcriptional regulator</fullName>
    </submittedName>
</protein>
<evidence type="ECO:0000259" key="5">
    <source>
        <dbReference type="PROSITE" id="PS50977"/>
    </source>
</evidence>
<feature type="domain" description="HTH tetR-type" evidence="5">
    <location>
        <begin position="12"/>
        <end position="70"/>
    </location>
</feature>
<evidence type="ECO:0000313" key="7">
    <source>
        <dbReference type="Proteomes" id="UP001550210"/>
    </source>
</evidence>
<comment type="caution">
    <text evidence="6">The sequence shown here is derived from an EMBL/GenBank/DDBJ whole genome shotgun (WGS) entry which is preliminary data.</text>
</comment>
<dbReference type="RefSeq" id="WP_355395944.1">
    <property type="nucleotide sequence ID" value="NZ_JBEGHN010000012.1"/>
</dbReference>
<keyword evidence="7" id="KW-1185">Reference proteome</keyword>
<sequence>MVSSIQESRTRERTRLAILRAGIAVLTRSPAASLGEVATAAGVARSTLHRYYSDRTALVEGIHAFVHSEYRAVLGRARLDEGTGLEAYARLCSELVDSDEVFSWWLQEQPSGSWGATPEDAVVSAVLERGRADGSIDPRLDPDWIALHTWAALYTARVYPLTGSRSPREARELCVRTLVKVAARKDG</sequence>
<keyword evidence="1" id="KW-0805">Transcription regulation</keyword>
<dbReference type="InterPro" id="IPR009057">
    <property type="entry name" value="Homeodomain-like_sf"/>
</dbReference>
<keyword evidence="2 4" id="KW-0238">DNA-binding</keyword>
<dbReference type="InterPro" id="IPR050109">
    <property type="entry name" value="HTH-type_TetR-like_transc_reg"/>
</dbReference>
<dbReference type="PROSITE" id="PS50977">
    <property type="entry name" value="HTH_TETR_2"/>
    <property type="match status" value="1"/>
</dbReference>
<dbReference type="InterPro" id="IPR036271">
    <property type="entry name" value="Tet_transcr_reg_TetR-rel_C_sf"/>
</dbReference>
<dbReference type="PANTHER" id="PTHR30055">
    <property type="entry name" value="HTH-TYPE TRANSCRIPTIONAL REGULATOR RUTR"/>
    <property type="match status" value="1"/>
</dbReference>
<evidence type="ECO:0000256" key="2">
    <source>
        <dbReference type="ARBA" id="ARBA00023125"/>
    </source>
</evidence>
<feature type="DNA-binding region" description="H-T-H motif" evidence="4">
    <location>
        <begin position="33"/>
        <end position="52"/>
    </location>
</feature>
<name>A0ABV2UUK5_9ACTN</name>
<proteinExistence type="predicted"/>
<dbReference type="PANTHER" id="PTHR30055:SF234">
    <property type="entry name" value="HTH-TYPE TRANSCRIPTIONAL REGULATOR BETI"/>
    <property type="match status" value="1"/>
</dbReference>
<evidence type="ECO:0000313" key="6">
    <source>
        <dbReference type="EMBL" id="MET9845238.1"/>
    </source>
</evidence>
<dbReference type="Pfam" id="PF00440">
    <property type="entry name" value="TetR_N"/>
    <property type="match status" value="1"/>
</dbReference>
<gene>
    <name evidence="6" type="ORF">ABZZ21_11775</name>
</gene>
<keyword evidence="3" id="KW-0804">Transcription</keyword>
<dbReference type="Proteomes" id="UP001550210">
    <property type="component" value="Unassembled WGS sequence"/>
</dbReference>
<organism evidence="6 7">
    <name type="scientific">Streptomyces ossamyceticus</name>
    <dbReference type="NCBI Taxonomy" id="249581"/>
    <lineage>
        <taxon>Bacteria</taxon>
        <taxon>Bacillati</taxon>
        <taxon>Actinomycetota</taxon>
        <taxon>Actinomycetes</taxon>
        <taxon>Kitasatosporales</taxon>
        <taxon>Streptomycetaceae</taxon>
        <taxon>Streptomyces</taxon>
    </lineage>
</organism>
<dbReference type="EMBL" id="JBEXPZ010000013">
    <property type="protein sequence ID" value="MET9845238.1"/>
    <property type="molecule type" value="Genomic_DNA"/>
</dbReference>
<dbReference type="Gene3D" id="1.10.357.10">
    <property type="entry name" value="Tetracycline Repressor, domain 2"/>
    <property type="match status" value="1"/>
</dbReference>
<evidence type="ECO:0000256" key="3">
    <source>
        <dbReference type="ARBA" id="ARBA00023163"/>
    </source>
</evidence>
<dbReference type="SUPFAM" id="SSF46689">
    <property type="entry name" value="Homeodomain-like"/>
    <property type="match status" value="1"/>
</dbReference>